<evidence type="ECO:0000256" key="1">
    <source>
        <dbReference type="ARBA" id="ARBA00000185"/>
    </source>
</evidence>
<proteinExistence type="inferred from homology"/>
<keyword evidence="2 8" id="KW-1003">Cell membrane</keyword>
<feature type="site" description="Transition state stabilizer" evidence="8">
    <location>
        <position position="117"/>
    </location>
</feature>
<dbReference type="InterPro" id="IPR013760">
    <property type="entry name" value="Topo_IIA-like_dom_sf"/>
</dbReference>
<feature type="active site" description="O-(5'-phospho-DNA)-tyrosine intermediate" evidence="8 9">
    <location>
        <position position="118"/>
    </location>
</feature>
<keyword evidence="6 8" id="KW-0413">Isomerase</keyword>
<dbReference type="NCBIfam" id="NF004044">
    <property type="entry name" value="PRK05561.1"/>
    <property type="match status" value="1"/>
</dbReference>
<keyword evidence="10" id="KW-0175">Coiled coil</keyword>
<dbReference type="GO" id="GO:0034335">
    <property type="term" value="F:DNA negative supercoiling activity"/>
    <property type="evidence" value="ECO:0007669"/>
    <property type="project" value="UniProtKB-ARBA"/>
</dbReference>
<dbReference type="GO" id="GO:0005737">
    <property type="term" value="C:cytoplasm"/>
    <property type="evidence" value="ECO:0007669"/>
    <property type="project" value="TreeGrafter"/>
</dbReference>
<reference evidence="12 13" key="1">
    <citation type="journal article" date="2012" name="J. Bacteriol.">
        <title>Genome Sequence of the Bacteriocin-Producing Strain Lactococcus garvieae DCC43.</title>
        <authorList>
            <person name="Gabrielsen C."/>
            <person name="Brede D.A."/>
            <person name="Hernandez P.E."/>
            <person name="Nes I.F."/>
            <person name="Diep D.B."/>
        </authorList>
    </citation>
    <scope>NUCLEOTIDE SEQUENCE [LARGE SCALE GENOMIC DNA]</scope>
    <source>
        <strain evidence="12 13">DCC43</strain>
    </source>
</reference>
<name>K2PVD1_9LACT</name>
<accession>K2PVD1</accession>
<dbReference type="SUPFAM" id="SSF101904">
    <property type="entry name" value="GyrA/ParC C-terminal domain-like"/>
    <property type="match status" value="1"/>
</dbReference>
<dbReference type="GO" id="GO:0019897">
    <property type="term" value="C:extrinsic component of plasma membrane"/>
    <property type="evidence" value="ECO:0007669"/>
    <property type="project" value="UniProtKB-UniRule"/>
</dbReference>
<dbReference type="HAMAP" id="MF_00937">
    <property type="entry name" value="ParC_type2"/>
    <property type="match status" value="1"/>
</dbReference>
<sequence length="827" mass="92770">MSNIQTLPLEDIMGERFGRYSKYIIQERALPDIRDGLKPVQRRILYSMNKDGNTFDKSYRKSAKSVGNVMGNFHPHGDSSIYDAMIRLSQDWKMLEPLIEMHGNNGSMDGDPPAAMRYTEARLSEISSYLLKDIEKDTVAHAWNFDDTEKEPTVLPANFPNLLVNGSTGISAGYATDIPPHNLGEVIDATVYMIDHPKADVDKIMTFMPGPDFPTGAIIQGRSEIKRAYETGKGRIAVRSKVEIEKLKGGREQLIVTEIPYEINKATLVKRIDDVRVNAKVPGISEVRDESDREGLRIAIELKKEANSQLVLNYLYKNTDLQINYNFNMVAIDNMTPRQVGVLPVLRAYIAHRQDVIVKRSKFDLSKAEKRLHLVEGLIRMVSILDEVVALIRASENKSDAKENLKISYAFSEEQAEAIVTLQLYRLTNTDIVTLENEQAELEAKILELRAIINDERTLFNLMKRELREVKKKFGKARHSELQDKVETIEIEAQQLIAEEETVVSVTRGGYIKRTSPRSFGSSNVEEVGKREDDELIFVKAGARTTQHLLMFTSLGNVIYRPVHELSDVRWKDIGEHISQTLNNFASNEEILFAQVLDNFDSAMNYMVATAAGQIKQVELSSFSPWRTYRSKSMVYAKLKGEKDGIVAIEPITKGDADVMLVSENGYALRFNVSEIPVVGAKAAGVKAMNLKAGDSVKAAFFVQTDSWYLLTQRGFIKRVKSDDISETSRANRGLQVLRPLKNNPHTVFAAGSVINTGKVPLSETVDLFSSAEVENTTDDKSQILEVISDLGKVYLTELTDLNLSDRASNGHPLAEDISRVIEAKIK</sequence>
<evidence type="ECO:0000256" key="7">
    <source>
        <dbReference type="ARBA" id="ARBA00063644"/>
    </source>
</evidence>
<dbReference type="EMBL" id="AMQS01000014">
    <property type="protein sequence ID" value="EKF51401.1"/>
    <property type="molecule type" value="Genomic_DNA"/>
</dbReference>
<comment type="subunit">
    <text evidence="7 8">Heterotetramer composed of ParC and ParE.</text>
</comment>
<dbReference type="FunFam" id="2.120.10.90:FF:000005">
    <property type="entry name" value="DNA topoisomerase 4 subunit A"/>
    <property type="match status" value="1"/>
</dbReference>
<dbReference type="InterPro" id="IPR002205">
    <property type="entry name" value="Topo_IIA_dom_A"/>
</dbReference>
<comment type="catalytic activity">
    <reaction evidence="1 8 9">
        <text>ATP-dependent breakage, passage and rejoining of double-stranded DNA.</text>
        <dbReference type="EC" id="5.6.2.2"/>
    </reaction>
</comment>
<dbReference type="Proteomes" id="UP000006787">
    <property type="component" value="Unassembled WGS sequence"/>
</dbReference>
<dbReference type="FunFam" id="3.90.199.10:FF:000001">
    <property type="entry name" value="DNA gyrase subunit A"/>
    <property type="match status" value="1"/>
</dbReference>
<dbReference type="Gene3D" id="1.10.268.10">
    <property type="entry name" value="Topoisomerase, domain 3"/>
    <property type="match status" value="1"/>
</dbReference>
<comment type="caution">
    <text evidence="12">The sequence shown here is derived from an EMBL/GenBank/DDBJ whole genome shotgun (WGS) entry which is preliminary data.</text>
</comment>
<comment type="similarity">
    <text evidence="8">Belongs to the type II topoisomerase GyrA/ParC subunit family. ParC type 2 subfamily.</text>
</comment>
<dbReference type="GO" id="GO:0006265">
    <property type="term" value="P:DNA topological change"/>
    <property type="evidence" value="ECO:0007669"/>
    <property type="project" value="UniProtKB-UniRule"/>
</dbReference>
<evidence type="ECO:0000259" key="11">
    <source>
        <dbReference type="PROSITE" id="PS52040"/>
    </source>
</evidence>
<dbReference type="Pfam" id="PF03989">
    <property type="entry name" value="DNA_gyraseA_C"/>
    <property type="match status" value="4"/>
</dbReference>
<evidence type="ECO:0000313" key="13">
    <source>
        <dbReference type="Proteomes" id="UP000006787"/>
    </source>
</evidence>
<dbReference type="CDD" id="cd00187">
    <property type="entry name" value="TOP4c"/>
    <property type="match status" value="1"/>
</dbReference>
<dbReference type="InterPro" id="IPR013758">
    <property type="entry name" value="Topo_IIA_A/C_ab"/>
</dbReference>
<dbReference type="EC" id="5.6.2.2" evidence="8"/>
<dbReference type="RefSeq" id="WP_003135732.1">
    <property type="nucleotide sequence ID" value="NZ_AMQS01000014.1"/>
</dbReference>
<dbReference type="eggNOG" id="COG0188">
    <property type="taxonomic scope" value="Bacteria"/>
</dbReference>
<feature type="site" description="Interaction with DNA" evidence="8">
    <location>
        <position position="38"/>
    </location>
</feature>
<evidence type="ECO:0000256" key="8">
    <source>
        <dbReference type="HAMAP-Rule" id="MF_00937"/>
    </source>
</evidence>
<evidence type="ECO:0000256" key="6">
    <source>
        <dbReference type="ARBA" id="ARBA00023235"/>
    </source>
</evidence>
<dbReference type="PROSITE" id="PS52040">
    <property type="entry name" value="TOPO_IIA"/>
    <property type="match status" value="1"/>
</dbReference>
<evidence type="ECO:0000256" key="5">
    <source>
        <dbReference type="ARBA" id="ARBA00023136"/>
    </source>
</evidence>
<dbReference type="PATRIC" id="fig|1231377.3.peg.1216"/>
<dbReference type="FunFam" id="3.30.1360.40:FF:000002">
    <property type="entry name" value="DNA gyrase subunit A"/>
    <property type="match status" value="1"/>
</dbReference>
<dbReference type="Gene3D" id="3.30.1360.40">
    <property type="match status" value="1"/>
</dbReference>
<dbReference type="InterPro" id="IPR006691">
    <property type="entry name" value="GyrA/parC_rep"/>
</dbReference>
<evidence type="ECO:0000256" key="3">
    <source>
        <dbReference type="ARBA" id="ARBA00023029"/>
    </source>
</evidence>
<comment type="subcellular location">
    <subcellularLocation>
        <location evidence="8">Cell membrane</location>
        <topology evidence="8">Peripheral membrane protein</topology>
    </subcellularLocation>
</comment>
<protein>
    <recommendedName>
        <fullName evidence="8">DNA topoisomerase 4 subunit A</fullName>
        <ecNumber evidence="8">5.6.2.2</ecNumber>
    </recommendedName>
    <alternativeName>
        <fullName evidence="8">Topoisomerase IV subunit A</fullName>
    </alternativeName>
</protein>
<feature type="site" description="Interaction with DNA" evidence="8">
    <location>
        <position position="76"/>
    </location>
</feature>
<dbReference type="PANTHER" id="PTHR43493">
    <property type="entry name" value="DNA GYRASE/TOPOISOMERASE SUBUNIT A"/>
    <property type="match status" value="1"/>
</dbReference>
<dbReference type="GO" id="GO:0005524">
    <property type="term" value="F:ATP binding"/>
    <property type="evidence" value="ECO:0007669"/>
    <property type="project" value="InterPro"/>
</dbReference>
<dbReference type="SUPFAM" id="SSF56719">
    <property type="entry name" value="Type II DNA topoisomerase"/>
    <property type="match status" value="1"/>
</dbReference>
<feature type="domain" description="Topo IIA-type catalytic" evidence="11">
    <location>
        <begin position="30"/>
        <end position="496"/>
    </location>
</feature>
<keyword evidence="3 8" id="KW-0799">Topoisomerase</keyword>
<keyword evidence="4 8" id="KW-0238">DNA-binding</keyword>
<dbReference type="GO" id="GO:0005694">
    <property type="term" value="C:chromosome"/>
    <property type="evidence" value="ECO:0007669"/>
    <property type="project" value="InterPro"/>
</dbReference>
<evidence type="ECO:0000256" key="2">
    <source>
        <dbReference type="ARBA" id="ARBA00022475"/>
    </source>
</evidence>
<feature type="site" description="Interaction with DNA" evidence="8">
    <location>
        <position position="87"/>
    </location>
</feature>
<comment type="function">
    <text evidence="8">Topoisomerase IV is essential for chromosome segregation. It relaxes supercoiled DNA. Performs the decatenation events required during the replication of a circular DNA molecule.</text>
</comment>
<dbReference type="GO" id="GO:0007059">
    <property type="term" value="P:chromosome segregation"/>
    <property type="evidence" value="ECO:0007669"/>
    <property type="project" value="UniProtKB-UniRule"/>
</dbReference>
<evidence type="ECO:0000313" key="12">
    <source>
        <dbReference type="EMBL" id="EKF51401.1"/>
    </source>
</evidence>
<dbReference type="Pfam" id="PF00521">
    <property type="entry name" value="DNA_topoisoIV"/>
    <property type="match status" value="1"/>
</dbReference>
<keyword evidence="5 8" id="KW-0472">Membrane</keyword>
<organism evidence="12 13">
    <name type="scientific">Lactococcus garvieae DCC43</name>
    <dbReference type="NCBI Taxonomy" id="1231377"/>
    <lineage>
        <taxon>Bacteria</taxon>
        <taxon>Bacillati</taxon>
        <taxon>Bacillota</taxon>
        <taxon>Bacilli</taxon>
        <taxon>Lactobacillales</taxon>
        <taxon>Streptococcaceae</taxon>
        <taxon>Lactococcus</taxon>
    </lineage>
</organism>
<gene>
    <name evidence="8" type="primary">parC</name>
    <name evidence="12" type="ORF">C426_1215</name>
</gene>
<dbReference type="InterPro" id="IPR050220">
    <property type="entry name" value="Type_II_DNA_Topoisomerases"/>
</dbReference>
<dbReference type="InterPro" id="IPR035516">
    <property type="entry name" value="Gyrase/topoIV_suA_C"/>
</dbReference>
<feature type="site" description="Interaction with DNA" evidence="8">
    <location>
        <position position="74"/>
    </location>
</feature>
<dbReference type="Gene3D" id="3.90.199.10">
    <property type="entry name" value="Topoisomerase II, domain 5"/>
    <property type="match status" value="1"/>
</dbReference>
<dbReference type="PANTHER" id="PTHR43493:SF9">
    <property type="entry name" value="DNA TOPOISOMERASE 4 SUBUNIT A"/>
    <property type="match status" value="1"/>
</dbReference>
<evidence type="ECO:0000256" key="10">
    <source>
        <dbReference type="SAM" id="Coils"/>
    </source>
</evidence>
<dbReference type="InterPro" id="IPR013757">
    <property type="entry name" value="Topo_IIA_A_a_sf"/>
</dbReference>
<dbReference type="Gene3D" id="2.120.10.90">
    <property type="entry name" value="DNA gyrase/topoisomerase IV, subunit A, C-terminal"/>
    <property type="match status" value="1"/>
</dbReference>
<dbReference type="NCBIfam" id="TIGR01061">
    <property type="entry name" value="parC_Gpos"/>
    <property type="match status" value="1"/>
</dbReference>
<feature type="site" description="Interaction with DNA" evidence="8">
    <location>
        <position position="93"/>
    </location>
</feature>
<dbReference type="SMART" id="SM00434">
    <property type="entry name" value="TOP4c"/>
    <property type="match status" value="1"/>
</dbReference>
<evidence type="ECO:0000256" key="9">
    <source>
        <dbReference type="PROSITE-ProRule" id="PRU01384"/>
    </source>
</evidence>
<dbReference type="AlphaFoldDB" id="K2PVD1"/>
<dbReference type="GO" id="GO:0003677">
    <property type="term" value="F:DNA binding"/>
    <property type="evidence" value="ECO:0007669"/>
    <property type="project" value="UniProtKB-UniRule"/>
</dbReference>
<dbReference type="InterPro" id="IPR005741">
    <property type="entry name" value="TopoIV_A_Gpos"/>
</dbReference>
<evidence type="ECO:0000256" key="4">
    <source>
        <dbReference type="ARBA" id="ARBA00023125"/>
    </source>
</evidence>
<feature type="coiled-coil region" evidence="10">
    <location>
        <begin position="425"/>
        <end position="455"/>
    </location>
</feature>
<dbReference type="FunFam" id="1.10.268.10:FF:000001">
    <property type="entry name" value="DNA gyrase subunit A"/>
    <property type="match status" value="1"/>
</dbReference>
<dbReference type="GO" id="GO:0009330">
    <property type="term" value="C:DNA topoisomerase type II (double strand cut, ATP-hydrolyzing) complex"/>
    <property type="evidence" value="ECO:0007669"/>
    <property type="project" value="TreeGrafter"/>
</dbReference>